<keyword evidence="3" id="KW-1185">Reference proteome</keyword>
<proteinExistence type="predicted"/>
<evidence type="ECO:0000313" key="2">
    <source>
        <dbReference type="EMBL" id="KAK3954298.1"/>
    </source>
</evidence>
<evidence type="ECO:0000256" key="1">
    <source>
        <dbReference type="SAM" id="MobiDB-lite"/>
    </source>
</evidence>
<organism evidence="2 3">
    <name type="scientific">Pseudoneurospora amorphoporcata</name>
    <dbReference type="NCBI Taxonomy" id="241081"/>
    <lineage>
        <taxon>Eukaryota</taxon>
        <taxon>Fungi</taxon>
        <taxon>Dikarya</taxon>
        <taxon>Ascomycota</taxon>
        <taxon>Pezizomycotina</taxon>
        <taxon>Sordariomycetes</taxon>
        <taxon>Sordariomycetidae</taxon>
        <taxon>Sordariales</taxon>
        <taxon>Sordariaceae</taxon>
        <taxon>Pseudoneurospora</taxon>
    </lineage>
</organism>
<reference evidence="2" key="2">
    <citation type="submission" date="2023-06" db="EMBL/GenBank/DDBJ databases">
        <authorList>
            <consortium name="Lawrence Berkeley National Laboratory"/>
            <person name="Mondo S.J."/>
            <person name="Hensen N."/>
            <person name="Bonometti L."/>
            <person name="Westerberg I."/>
            <person name="Brannstrom I.O."/>
            <person name="Guillou S."/>
            <person name="Cros-Aarteil S."/>
            <person name="Calhoun S."/>
            <person name="Haridas S."/>
            <person name="Kuo A."/>
            <person name="Pangilinan J."/>
            <person name="Riley R."/>
            <person name="Labutti K."/>
            <person name="Andreopoulos B."/>
            <person name="Lipzen A."/>
            <person name="Chen C."/>
            <person name="Yanf M."/>
            <person name="Daum C."/>
            <person name="Ng V."/>
            <person name="Clum A."/>
            <person name="Steindorff A."/>
            <person name="Ohm R."/>
            <person name="Martin F."/>
            <person name="Silar P."/>
            <person name="Natvig D."/>
            <person name="Lalanne C."/>
            <person name="Gautier V."/>
            <person name="Ament-Velasquez S.L."/>
            <person name="Kruys A."/>
            <person name="Hutchinson M.I."/>
            <person name="Powell A.J."/>
            <person name="Barry K."/>
            <person name="Miller A.N."/>
            <person name="Grigoriev I.V."/>
            <person name="Debuchy R."/>
            <person name="Gladieux P."/>
            <person name="Thoren M.H."/>
            <person name="Johannesson H."/>
        </authorList>
    </citation>
    <scope>NUCLEOTIDE SEQUENCE</scope>
    <source>
        <strain evidence="2">CBS 626.80</strain>
    </source>
</reference>
<evidence type="ECO:0000313" key="3">
    <source>
        <dbReference type="Proteomes" id="UP001303222"/>
    </source>
</evidence>
<protein>
    <submittedName>
        <fullName evidence="2">Uncharacterized protein</fullName>
    </submittedName>
</protein>
<accession>A0AAN6P066</accession>
<reference evidence="2" key="1">
    <citation type="journal article" date="2023" name="Mol. Phylogenet. Evol.">
        <title>Genome-scale phylogeny and comparative genomics of the fungal order Sordariales.</title>
        <authorList>
            <person name="Hensen N."/>
            <person name="Bonometti L."/>
            <person name="Westerberg I."/>
            <person name="Brannstrom I.O."/>
            <person name="Guillou S."/>
            <person name="Cros-Aarteil S."/>
            <person name="Calhoun S."/>
            <person name="Haridas S."/>
            <person name="Kuo A."/>
            <person name="Mondo S."/>
            <person name="Pangilinan J."/>
            <person name="Riley R."/>
            <person name="LaButti K."/>
            <person name="Andreopoulos B."/>
            <person name="Lipzen A."/>
            <person name="Chen C."/>
            <person name="Yan M."/>
            <person name="Daum C."/>
            <person name="Ng V."/>
            <person name="Clum A."/>
            <person name="Steindorff A."/>
            <person name="Ohm R.A."/>
            <person name="Martin F."/>
            <person name="Silar P."/>
            <person name="Natvig D.O."/>
            <person name="Lalanne C."/>
            <person name="Gautier V."/>
            <person name="Ament-Velasquez S.L."/>
            <person name="Kruys A."/>
            <person name="Hutchinson M.I."/>
            <person name="Powell A.J."/>
            <person name="Barry K."/>
            <person name="Miller A.N."/>
            <person name="Grigoriev I.V."/>
            <person name="Debuchy R."/>
            <person name="Gladieux P."/>
            <person name="Hiltunen Thoren M."/>
            <person name="Johannesson H."/>
        </authorList>
    </citation>
    <scope>NUCLEOTIDE SEQUENCE</scope>
    <source>
        <strain evidence="2">CBS 626.80</strain>
    </source>
</reference>
<dbReference type="Proteomes" id="UP001303222">
    <property type="component" value="Unassembled WGS sequence"/>
</dbReference>
<dbReference type="AlphaFoldDB" id="A0AAN6P066"/>
<feature type="region of interest" description="Disordered" evidence="1">
    <location>
        <begin position="1"/>
        <end position="64"/>
    </location>
</feature>
<sequence length="113" mass="12243">MPPGKRSRMSQKQQVEARAATTAPYTIPAVPAPTDMLGIMPTTTPNTATGTTTTSTHKKKATPEEIDNWARTIYNYHRMHQPIPTFSPPLPKDPSEVQSSKDPSKDPSVGGVS</sequence>
<comment type="caution">
    <text evidence="2">The sequence shown here is derived from an EMBL/GenBank/DDBJ whole genome shotgun (WGS) entry which is preliminary data.</text>
</comment>
<feature type="compositionally biased region" description="Low complexity" evidence="1">
    <location>
        <begin position="41"/>
        <end position="55"/>
    </location>
</feature>
<gene>
    <name evidence="2" type="ORF">QBC32DRAFT_336738</name>
</gene>
<feature type="region of interest" description="Disordered" evidence="1">
    <location>
        <begin position="80"/>
        <end position="113"/>
    </location>
</feature>
<name>A0AAN6P066_9PEZI</name>
<dbReference type="EMBL" id="MU859092">
    <property type="protein sequence ID" value="KAK3954298.1"/>
    <property type="molecule type" value="Genomic_DNA"/>
</dbReference>